<evidence type="ECO:0000313" key="1">
    <source>
        <dbReference type="EMBL" id="QHB39001.1"/>
    </source>
</evidence>
<name>A0A6B9LGM1_9CAUD</name>
<reference evidence="1 2" key="1">
    <citation type="journal article" date="2020" name="Viruses">
        <title>Diversity and Host Interactions Among Virulent and Temperate Baltic Sea Flavobacterium Phages.</title>
        <authorList>
            <person name="Nilsson E."/>
            <person name="Bayfield O.W."/>
            <person name="Lundin D."/>
            <person name="Antson A.A."/>
            <person name="Holmfeldt K."/>
        </authorList>
    </citation>
    <scope>NUCLEOTIDE SEQUENCE [LARGE SCALE GENOMIC DNA]</scope>
</reference>
<protein>
    <submittedName>
        <fullName evidence="1">Uncharacterized protein</fullName>
    </submittedName>
</protein>
<keyword evidence="2" id="KW-1185">Reference proteome</keyword>
<accession>A0A6B9LGM1</accession>
<proteinExistence type="predicted"/>
<gene>
    <name evidence="1" type="ORF">laban61_gp030</name>
</gene>
<evidence type="ECO:0000313" key="2">
    <source>
        <dbReference type="Proteomes" id="UP000465101"/>
    </source>
</evidence>
<organism evidence="1 2">
    <name type="scientific">Flavobacterium phage vB_FspS_laban6-1</name>
    <dbReference type="NCBI Taxonomy" id="2686250"/>
    <lineage>
        <taxon>Viruses</taxon>
        <taxon>Duplodnaviria</taxon>
        <taxon>Heunggongvirae</taxon>
        <taxon>Uroviricota</taxon>
        <taxon>Caudoviricetes</taxon>
        <taxon>Duneviridae</taxon>
        <taxon>Labanvirus</taxon>
        <taxon>Labanvirus laban</taxon>
    </lineage>
</organism>
<sequence>MLINEVTLDDIYDFIQTGNPDNAPEHIVEYLELLTRVDGMIRRIDKFGSKNAVVKHIVLIEKLFGQKLSYYKASKIYSEAIEYFFSDAEVSKKAWGNFYANIIDQEINFARQIKKDGQDSKRIVDMAKVAAEIRGVFEEDKEELPDELFRKPFVVYSTKAEELGLPKVDRNRLKEMIDSKIPDLSEKEKLRIYQEADIVQFEVFPDVEKDPRKS</sequence>
<dbReference type="EMBL" id="MN812211">
    <property type="protein sequence ID" value="QHB39001.1"/>
    <property type="molecule type" value="Genomic_DNA"/>
</dbReference>
<dbReference type="Proteomes" id="UP000465101">
    <property type="component" value="Segment"/>
</dbReference>